<dbReference type="EMBL" id="PCWO01000030">
    <property type="protein sequence ID" value="PIR04897.1"/>
    <property type="molecule type" value="Genomic_DNA"/>
</dbReference>
<proteinExistence type="predicted"/>
<accession>A0A2H0N7Q7</accession>
<evidence type="ECO:0000313" key="2">
    <source>
        <dbReference type="Proteomes" id="UP000229893"/>
    </source>
</evidence>
<protein>
    <submittedName>
        <fullName evidence="1">Uncharacterized protein</fullName>
    </submittedName>
</protein>
<gene>
    <name evidence="1" type="ORF">COV57_02030</name>
</gene>
<reference evidence="1 2" key="1">
    <citation type="submission" date="2017-09" db="EMBL/GenBank/DDBJ databases">
        <title>Depth-based differentiation of microbial function through sediment-hosted aquifers and enrichment of novel symbionts in the deep terrestrial subsurface.</title>
        <authorList>
            <person name="Probst A.J."/>
            <person name="Ladd B."/>
            <person name="Jarett J.K."/>
            <person name="Geller-Mcgrath D.E."/>
            <person name="Sieber C.M."/>
            <person name="Emerson J.B."/>
            <person name="Anantharaman K."/>
            <person name="Thomas B.C."/>
            <person name="Malmstrom R."/>
            <person name="Stieglmeier M."/>
            <person name="Klingl A."/>
            <person name="Woyke T."/>
            <person name="Ryan C.M."/>
            <person name="Banfield J.F."/>
        </authorList>
    </citation>
    <scope>NUCLEOTIDE SEQUENCE [LARGE SCALE GENOMIC DNA]</scope>
    <source>
        <strain evidence="1">CG11_big_fil_rev_8_21_14_0_20_35_14</strain>
    </source>
</reference>
<comment type="caution">
    <text evidence="1">The sequence shown here is derived from an EMBL/GenBank/DDBJ whole genome shotgun (WGS) entry which is preliminary data.</text>
</comment>
<dbReference type="Proteomes" id="UP000229893">
    <property type="component" value="Unassembled WGS sequence"/>
</dbReference>
<name>A0A2H0N7Q7_9BACT</name>
<dbReference type="AlphaFoldDB" id="A0A2H0N7Q7"/>
<evidence type="ECO:0000313" key="1">
    <source>
        <dbReference type="EMBL" id="PIR04897.1"/>
    </source>
</evidence>
<organism evidence="1 2">
    <name type="scientific">Candidatus Liptonbacteria bacterium CG11_big_fil_rev_8_21_14_0_20_35_14</name>
    <dbReference type="NCBI Taxonomy" id="1974634"/>
    <lineage>
        <taxon>Bacteria</taxon>
        <taxon>Candidatus Liptoniibacteriota</taxon>
    </lineage>
</organism>
<sequence>MIKKSNAFVPNNPGEITMTKKEQQEFKEMNDWLNESDNSFDNQIVGEPRTYRDPKGILRYCLNNKIVKESKNKPKEKKKEKEKNLFLTTLYIADEAKKRRR</sequence>